<evidence type="ECO:0000313" key="2">
    <source>
        <dbReference type="Proteomes" id="UP000007129"/>
    </source>
</evidence>
<organism evidence="1 2">
    <name type="scientific">Macrophomina phaseolina (strain MS6)</name>
    <name type="common">Charcoal rot fungus</name>
    <dbReference type="NCBI Taxonomy" id="1126212"/>
    <lineage>
        <taxon>Eukaryota</taxon>
        <taxon>Fungi</taxon>
        <taxon>Dikarya</taxon>
        <taxon>Ascomycota</taxon>
        <taxon>Pezizomycotina</taxon>
        <taxon>Dothideomycetes</taxon>
        <taxon>Dothideomycetes incertae sedis</taxon>
        <taxon>Botryosphaeriales</taxon>
        <taxon>Botryosphaeriaceae</taxon>
        <taxon>Macrophomina</taxon>
    </lineage>
</organism>
<accession>K2S8U9</accession>
<dbReference type="InParanoid" id="K2S8U9"/>
<gene>
    <name evidence="1" type="ORF">MPH_03845</name>
</gene>
<proteinExistence type="predicted"/>
<name>K2S8U9_MACPH</name>
<sequence>MTCNDYYAVADGQPNQSDRPSICSVHTGYIQYLNYLIGDLYQNFARDPQASTVDGATNGRKSTRMTSKINDSLTTLIETGPSTTNVHRTVYYPEDFVVLHWQWRLHSGALVPFSTVHFALTIGENWARNGKLPLWKSNVLPLPLDVLDCLDDTFNLRQKNGVNLAAKSTNVRLMNDEDGVRNFVVMKDTNGNSVVRSRNTDNNKSSKTKLLLQTTCCTE</sequence>
<protein>
    <submittedName>
        <fullName evidence="1">Uncharacterized protein</fullName>
    </submittedName>
</protein>
<reference evidence="1 2" key="1">
    <citation type="journal article" date="2012" name="BMC Genomics">
        <title>Tools to kill: Genome of one of the most destructive plant pathogenic fungi Macrophomina phaseolina.</title>
        <authorList>
            <person name="Islam M.S."/>
            <person name="Haque M.S."/>
            <person name="Islam M.M."/>
            <person name="Emdad E.M."/>
            <person name="Halim A."/>
            <person name="Hossen Q.M.M."/>
            <person name="Hossain M.Z."/>
            <person name="Ahmed B."/>
            <person name="Rahim S."/>
            <person name="Rahman M.S."/>
            <person name="Alam M.M."/>
            <person name="Hou S."/>
            <person name="Wan X."/>
            <person name="Saito J.A."/>
            <person name="Alam M."/>
        </authorList>
    </citation>
    <scope>NUCLEOTIDE SEQUENCE [LARGE SCALE GENOMIC DNA]</scope>
    <source>
        <strain evidence="1 2">MS6</strain>
    </source>
</reference>
<dbReference type="AlphaFoldDB" id="K2S8U9"/>
<dbReference type="Proteomes" id="UP000007129">
    <property type="component" value="Unassembled WGS sequence"/>
</dbReference>
<dbReference type="HOGENOM" id="CLU_1261725_0_0_1"/>
<dbReference type="EMBL" id="AHHD01000170">
    <property type="protein sequence ID" value="EKG18829.1"/>
    <property type="molecule type" value="Genomic_DNA"/>
</dbReference>
<dbReference type="VEuPathDB" id="FungiDB:MPH_03845"/>
<evidence type="ECO:0000313" key="1">
    <source>
        <dbReference type="EMBL" id="EKG18829.1"/>
    </source>
</evidence>
<comment type="caution">
    <text evidence="1">The sequence shown here is derived from an EMBL/GenBank/DDBJ whole genome shotgun (WGS) entry which is preliminary data.</text>
</comment>